<dbReference type="Gene3D" id="2.115.10.20">
    <property type="entry name" value="Glycosyl hydrolase domain, family 43"/>
    <property type="match status" value="1"/>
</dbReference>
<evidence type="ECO:0000256" key="2">
    <source>
        <dbReference type="ARBA" id="ARBA00022801"/>
    </source>
</evidence>
<feature type="domain" description="Glycosyl hydrolase family 32 C-terminal" evidence="7">
    <location>
        <begin position="540"/>
        <end position="667"/>
    </location>
</feature>
<keyword evidence="9" id="KW-1185">Reference proteome</keyword>
<keyword evidence="3 4" id="KW-0326">Glycosidase</keyword>
<protein>
    <submittedName>
        <fullName evidence="8">Levanase</fullName>
        <ecNumber evidence="8">3.2.1.80</ecNumber>
    </submittedName>
</protein>
<evidence type="ECO:0000256" key="4">
    <source>
        <dbReference type="RuleBase" id="RU362110"/>
    </source>
</evidence>
<dbReference type="Pfam" id="PF00251">
    <property type="entry name" value="Glyco_hydro_32N"/>
    <property type="match status" value="1"/>
</dbReference>
<dbReference type="Proteomes" id="UP000321353">
    <property type="component" value="Chromosome"/>
</dbReference>
<keyword evidence="5" id="KW-0732">Signal</keyword>
<dbReference type="InterPro" id="IPR013189">
    <property type="entry name" value="Glyco_hydro_32_C"/>
</dbReference>
<dbReference type="CDD" id="cd18622">
    <property type="entry name" value="GH32_Inu-like"/>
    <property type="match status" value="1"/>
</dbReference>
<keyword evidence="2 4" id="KW-0378">Hydrolase</keyword>
<gene>
    <name evidence="8" type="primary">sacC</name>
    <name evidence="8" type="ORF">Mal15_44570</name>
</gene>
<evidence type="ECO:0000256" key="5">
    <source>
        <dbReference type="SAM" id="SignalP"/>
    </source>
</evidence>
<evidence type="ECO:0000256" key="3">
    <source>
        <dbReference type="ARBA" id="ARBA00023295"/>
    </source>
</evidence>
<dbReference type="GO" id="GO:0005987">
    <property type="term" value="P:sucrose catabolic process"/>
    <property type="evidence" value="ECO:0007669"/>
    <property type="project" value="TreeGrafter"/>
</dbReference>
<accession>A0A5B9MK85</accession>
<dbReference type="SUPFAM" id="SSF75005">
    <property type="entry name" value="Arabinanase/levansucrase/invertase"/>
    <property type="match status" value="1"/>
</dbReference>
<dbReference type="InterPro" id="IPR018053">
    <property type="entry name" value="Glyco_hydro_32_AS"/>
</dbReference>
<feature type="signal peptide" evidence="5">
    <location>
        <begin position="1"/>
        <end position="23"/>
    </location>
</feature>
<dbReference type="InterPro" id="IPR001362">
    <property type="entry name" value="Glyco_hydro_32"/>
</dbReference>
<dbReference type="PANTHER" id="PTHR42800">
    <property type="entry name" value="EXOINULINASE INUD (AFU_ORTHOLOGUE AFUA_5G00480)"/>
    <property type="match status" value="1"/>
</dbReference>
<dbReference type="Gene3D" id="2.60.120.560">
    <property type="entry name" value="Exo-inulinase, domain 1"/>
    <property type="match status" value="1"/>
</dbReference>
<dbReference type="PROSITE" id="PS00609">
    <property type="entry name" value="GLYCOSYL_HYDROL_F32"/>
    <property type="match status" value="1"/>
</dbReference>
<dbReference type="Pfam" id="PF08244">
    <property type="entry name" value="Glyco_hydro_32C"/>
    <property type="match status" value="1"/>
</dbReference>
<dbReference type="GO" id="GO:0051669">
    <property type="term" value="F:fructan beta-fructosidase activity"/>
    <property type="evidence" value="ECO:0007669"/>
    <property type="project" value="UniProtKB-EC"/>
</dbReference>
<evidence type="ECO:0000313" key="8">
    <source>
        <dbReference type="EMBL" id="QEG00387.1"/>
    </source>
</evidence>
<evidence type="ECO:0000256" key="1">
    <source>
        <dbReference type="ARBA" id="ARBA00009902"/>
    </source>
</evidence>
<evidence type="ECO:0000313" key="9">
    <source>
        <dbReference type="Proteomes" id="UP000321353"/>
    </source>
</evidence>
<dbReference type="RefSeq" id="WP_147869637.1">
    <property type="nucleotide sequence ID" value="NZ_CP036264.1"/>
</dbReference>
<dbReference type="GO" id="GO:0005737">
    <property type="term" value="C:cytoplasm"/>
    <property type="evidence" value="ECO:0007669"/>
    <property type="project" value="TreeGrafter"/>
</dbReference>
<proteinExistence type="inferred from homology"/>
<dbReference type="GO" id="GO:0004575">
    <property type="term" value="F:sucrose alpha-glucosidase activity"/>
    <property type="evidence" value="ECO:0007669"/>
    <property type="project" value="TreeGrafter"/>
</dbReference>
<name>A0A5B9MK85_9BACT</name>
<dbReference type="EC" id="3.2.1.80" evidence="8"/>
<evidence type="ECO:0000259" key="7">
    <source>
        <dbReference type="Pfam" id="PF08244"/>
    </source>
</evidence>
<organism evidence="8 9">
    <name type="scientific">Stieleria maiorica</name>
    <dbReference type="NCBI Taxonomy" id="2795974"/>
    <lineage>
        <taxon>Bacteria</taxon>
        <taxon>Pseudomonadati</taxon>
        <taxon>Planctomycetota</taxon>
        <taxon>Planctomycetia</taxon>
        <taxon>Pirellulales</taxon>
        <taxon>Pirellulaceae</taxon>
        <taxon>Stieleria</taxon>
    </lineage>
</organism>
<dbReference type="SMART" id="SM00640">
    <property type="entry name" value="Glyco_32"/>
    <property type="match status" value="1"/>
</dbReference>
<dbReference type="EMBL" id="CP036264">
    <property type="protein sequence ID" value="QEG00387.1"/>
    <property type="molecule type" value="Genomic_DNA"/>
</dbReference>
<dbReference type="AlphaFoldDB" id="A0A5B9MK85"/>
<feature type="chain" id="PRO_5022939783" evidence="5">
    <location>
        <begin position="24"/>
        <end position="689"/>
    </location>
</feature>
<dbReference type="SUPFAM" id="SSF49899">
    <property type="entry name" value="Concanavalin A-like lectins/glucanases"/>
    <property type="match status" value="1"/>
</dbReference>
<comment type="similarity">
    <text evidence="1 4">Belongs to the glycosyl hydrolase 32 family.</text>
</comment>
<sequence precursor="true">MRYWIHLCLVIGTTVCLMQSADADDVLIDDFESGTYDGWSITGEAFGQHPAQGGLADQMAVSGFRGERLVNTFHRGDATVGTATSPPFTIERSHLAFLIGGGSDQATVGIELLVDGKSVLTATGAESEELEWRCWDVSQFRDQRARLRIYDNATGGWGHLLVDHLILTNDPPQRFDLQHQLERYRNTAGYLREPWRPQFHFSPEIHWMNDPNGLVFHDGEYHLFYQYNPAGNTWGHMSWGHAVSRDLTHWEHLPLAIAEADGVMAFSGCCVVDHNNTSGFGLGETPPMVAVYTGHGHGRQVQNLAYSNDNGRTWTKYAGNPVLDINNPDFRDPKVFWHTPTDRWVMVVSLAREKVVVFYASEDLKHWSELSRFGPAGATQKSNWECPDLFELPIEGDGGKKRWVLEVDMGSGSVAGGSGGEYFVGDFDGTRFTATQDAKWVDFGRDFYAPVSWSDIPDSDGRRIWIGWFNNWETCLLPTSPWRSCMSVPRVLSLRKTTDPADPDGDLVMVQRPVEELQRLRVQSRPIDTTAATWPPTAVTEPGELTDMAFELETTLKPGTARSVGFRIRTGSDEFTEVGYDREPGVVYVDRRKSGNVAFHQAFAGRHEAPVRVVDGAVTIQVLVDRSAIEVFINDGEAVISDRIFPTSRRPTIEVFAGDRSAEVTGTTLHVLKSIWHAGSSAAPVSAGP</sequence>
<dbReference type="InterPro" id="IPR023296">
    <property type="entry name" value="Glyco_hydro_beta-prop_sf"/>
</dbReference>
<feature type="domain" description="Glycosyl hydrolase family 32 N-terminal" evidence="6">
    <location>
        <begin position="200"/>
        <end position="497"/>
    </location>
</feature>
<dbReference type="PANTHER" id="PTHR42800:SF1">
    <property type="entry name" value="EXOINULINASE INUD (AFU_ORTHOLOGUE AFUA_5G00480)"/>
    <property type="match status" value="1"/>
</dbReference>
<dbReference type="KEGG" id="smam:Mal15_44570"/>
<evidence type="ECO:0000259" key="6">
    <source>
        <dbReference type="Pfam" id="PF00251"/>
    </source>
</evidence>
<dbReference type="InterPro" id="IPR013320">
    <property type="entry name" value="ConA-like_dom_sf"/>
</dbReference>
<dbReference type="InterPro" id="IPR013148">
    <property type="entry name" value="Glyco_hydro_32_N"/>
</dbReference>
<reference evidence="8 9" key="1">
    <citation type="submission" date="2019-02" db="EMBL/GenBank/DDBJ databases">
        <title>Planctomycetal bacteria perform biofilm scaping via a novel small molecule.</title>
        <authorList>
            <person name="Jeske O."/>
            <person name="Boedeker C."/>
            <person name="Wiegand S."/>
            <person name="Breitling P."/>
            <person name="Kallscheuer N."/>
            <person name="Jogler M."/>
            <person name="Rohde M."/>
            <person name="Petersen J."/>
            <person name="Medema M.H."/>
            <person name="Surup F."/>
            <person name="Jogler C."/>
        </authorList>
    </citation>
    <scope>NUCLEOTIDE SEQUENCE [LARGE SCALE GENOMIC DNA]</scope>
    <source>
        <strain evidence="8 9">Mal15</strain>
    </source>
</reference>